<reference evidence="1" key="1">
    <citation type="submission" date="2021-01" db="EMBL/GenBank/DDBJ databases">
        <authorList>
            <person name="Corre E."/>
            <person name="Pelletier E."/>
            <person name="Niang G."/>
            <person name="Scheremetjew M."/>
            <person name="Finn R."/>
            <person name="Kale V."/>
            <person name="Holt S."/>
            <person name="Cochrane G."/>
            <person name="Meng A."/>
            <person name="Brown T."/>
            <person name="Cohen L."/>
        </authorList>
    </citation>
    <scope>NUCLEOTIDE SEQUENCE</scope>
    <source>
        <strain evidence="1">CCMP 2712</strain>
    </source>
</reference>
<evidence type="ECO:0000313" key="1">
    <source>
        <dbReference type="EMBL" id="CAE2305085.1"/>
    </source>
</evidence>
<dbReference type="PANTHER" id="PTHR31126">
    <property type="entry name" value="TYROSINE-PROTEIN PHOSPHATASE"/>
    <property type="match status" value="1"/>
</dbReference>
<dbReference type="SUPFAM" id="SSF52799">
    <property type="entry name" value="(Phosphotyrosine protein) phosphatases II"/>
    <property type="match status" value="1"/>
</dbReference>
<dbReference type="FunFam" id="3.90.190.10:FF:000084">
    <property type="entry name" value="Tyrosine phospatase-like protein"/>
    <property type="match status" value="1"/>
</dbReference>
<dbReference type="EMBL" id="HBKN01023108">
    <property type="protein sequence ID" value="CAE2305085.1"/>
    <property type="molecule type" value="Transcribed_RNA"/>
</dbReference>
<dbReference type="InterPro" id="IPR004861">
    <property type="entry name" value="Siw14-like"/>
</dbReference>
<dbReference type="Gene3D" id="3.90.190.10">
    <property type="entry name" value="Protein tyrosine phosphatase superfamily"/>
    <property type="match status" value="1"/>
</dbReference>
<evidence type="ECO:0008006" key="2">
    <source>
        <dbReference type="Google" id="ProtNLM"/>
    </source>
</evidence>
<proteinExistence type="predicted"/>
<name>A0A7S4KTG3_GUITH</name>
<sequence length="293" mass="33224">MAAKVVPPFRFAIVEVGVYRGAYPTLKNFAFLKSLHLKTMISLIPETPTNDLEDFCAMEGIQHIHHMVEKRKDDLTITVKDVVSILSTIVRSSQLPIYVHCLDGSEVTGLVFACLRRLQAWHYECIVNEFCRYARSGEISSAEEKLVYSFKEIEIDEDDRPNWLWQRDLLGNGQGHPFIKLIQRQGGVVQVLKPAPEEKETKQGGSISATNILKRSATFSGNDQNDFDSNLSSTSESILTPRESFSQSSFYNFEDNRLNPVQSRTEPCEGFPTLLEALSLHDYSDFKRAKPKK</sequence>
<protein>
    <recommendedName>
        <fullName evidence="2">Tyrosine specific protein phosphatases domain-containing protein</fullName>
    </recommendedName>
</protein>
<organism evidence="1">
    <name type="scientific">Guillardia theta</name>
    <name type="common">Cryptophyte</name>
    <name type="synonym">Cryptomonas phi</name>
    <dbReference type="NCBI Taxonomy" id="55529"/>
    <lineage>
        <taxon>Eukaryota</taxon>
        <taxon>Cryptophyceae</taxon>
        <taxon>Pyrenomonadales</taxon>
        <taxon>Geminigeraceae</taxon>
        <taxon>Guillardia</taxon>
    </lineage>
</organism>
<dbReference type="GO" id="GO:0016791">
    <property type="term" value="F:phosphatase activity"/>
    <property type="evidence" value="ECO:0007669"/>
    <property type="project" value="TreeGrafter"/>
</dbReference>
<dbReference type="PANTHER" id="PTHR31126:SF14">
    <property type="entry name" value="TYROSINE-PROTEIN PHOSPHATASE OCA6-RELATED"/>
    <property type="match status" value="1"/>
</dbReference>
<dbReference type="InterPro" id="IPR029021">
    <property type="entry name" value="Prot-tyrosine_phosphatase-like"/>
</dbReference>
<dbReference type="Pfam" id="PF03162">
    <property type="entry name" value="Y_phosphatase2"/>
    <property type="match status" value="1"/>
</dbReference>
<accession>A0A7S4KTG3</accession>
<dbReference type="AlphaFoldDB" id="A0A7S4KTG3"/>
<gene>
    <name evidence="1" type="ORF">GTHE00462_LOCUS18146</name>
</gene>